<dbReference type="PANTHER" id="PTHR47219">
    <property type="entry name" value="RAB GTPASE-ACTIVATING PROTEIN 1-LIKE"/>
    <property type="match status" value="1"/>
</dbReference>
<keyword evidence="3" id="KW-1185">Reference proteome</keyword>
<feature type="domain" description="Rab-GAP TBC" evidence="1">
    <location>
        <begin position="8"/>
        <end position="171"/>
    </location>
</feature>
<dbReference type="EMBL" id="MKHE01000021">
    <property type="protein sequence ID" value="OWK04093.1"/>
    <property type="molecule type" value="Genomic_DNA"/>
</dbReference>
<dbReference type="AlphaFoldDB" id="A0A212CDL6"/>
<reference evidence="2 3" key="1">
    <citation type="journal article" date="2018" name="Mol. Genet. Genomics">
        <title>The red deer Cervus elaphus genome CerEla1.0: sequencing, annotating, genes, and chromosomes.</title>
        <authorList>
            <person name="Bana N.A."/>
            <person name="Nyiri A."/>
            <person name="Nagy J."/>
            <person name="Frank K."/>
            <person name="Nagy T."/>
            <person name="Steger V."/>
            <person name="Schiller M."/>
            <person name="Lakatos P."/>
            <person name="Sugar L."/>
            <person name="Horn P."/>
            <person name="Barta E."/>
            <person name="Orosz L."/>
        </authorList>
    </citation>
    <scope>NUCLEOTIDE SEQUENCE [LARGE SCALE GENOMIC DNA]</scope>
    <source>
        <strain evidence="2">Hungarian</strain>
    </source>
</reference>
<evidence type="ECO:0000313" key="2">
    <source>
        <dbReference type="EMBL" id="OWK04093.1"/>
    </source>
</evidence>
<comment type="caution">
    <text evidence="2">The sequence shown here is derived from an EMBL/GenBank/DDBJ whole genome shotgun (WGS) entry which is preliminary data.</text>
</comment>
<dbReference type="InterPro" id="IPR035969">
    <property type="entry name" value="Rab-GAP_TBC_sf"/>
</dbReference>
<dbReference type="Gene3D" id="1.10.10.2750">
    <property type="match status" value="1"/>
</dbReference>
<proteinExistence type="predicted"/>
<dbReference type="PROSITE" id="PS50086">
    <property type="entry name" value="TBC_RABGAP"/>
    <property type="match status" value="1"/>
</dbReference>
<protein>
    <recommendedName>
        <fullName evidence="1">Rab-GAP TBC domain-containing protein</fullName>
    </recommendedName>
</protein>
<dbReference type="Proteomes" id="UP000242450">
    <property type="component" value="Chromosome 21"/>
</dbReference>
<dbReference type="Gene3D" id="1.10.472.80">
    <property type="entry name" value="Ypt/Rab-GAP domain of gyp1p, domain 3"/>
    <property type="match status" value="1"/>
</dbReference>
<dbReference type="Pfam" id="PF23436">
    <property type="entry name" value="RabGap-TBC_2"/>
    <property type="match status" value="1"/>
</dbReference>
<evidence type="ECO:0000259" key="1">
    <source>
        <dbReference type="PROSITE" id="PS50086"/>
    </source>
</evidence>
<organism evidence="2 3">
    <name type="scientific">Cervus elaphus hippelaphus</name>
    <name type="common">European red deer</name>
    <dbReference type="NCBI Taxonomy" id="46360"/>
    <lineage>
        <taxon>Eukaryota</taxon>
        <taxon>Metazoa</taxon>
        <taxon>Chordata</taxon>
        <taxon>Craniata</taxon>
        <taxon>Vertebrata</taxon>
        <taxon>Euteleostomi</taxon>
        <taxon>Mammalia</taxon>
        <taxon>Eutheria</taxon>
        <taxon>Laurasiatheria</taxon>
        <taxon>Artiodactyla</taxon>
        <taxon>Ruminantia</taxon>
        <taxon>Pecora</taxon>
        <taxon>Cervidae</taxon>
        <taxon>Cervinae</taxon>
        <taxon>Cervus</taxon>
    </lineage>
</organism>
<gene>
    <name evidence="2" type="ORF">Celaphus_00016374</name>
</gene>
<dbReference type="OrthoDB" id="295078at2759"/>
<name>A0A212CDL6_CEREH</name>
<dbReference type="SMART" id="SM00164">
    <property type="entry name" value="TBC"/>
    <property type="match status" value="1"/>
</dbReference>
<dbReference type="InterPro" id="IPR000195">
    <property type="entry name" value="Rab-GAP-TBC_dom"/>
</dbReference>
<sequence>MHLAVGQGVPRHHRGEIWKFLVEQCHLKHLFLSKQQPKDMPSKELLKQLTSQQHTILSDLGRTFPTQRSRAAVTSQHPEGLLPSRRRSILLLHMGEEEMFNMLKFLMFDTGLWKQYRPDIIILQIQMDQLSRLEYEIGPSLYATPWFLTVFASQFHLGFVARVFDMIFLQDSEVIFKVALSLLGCHKPLILQQENLGTIVDSIKSTLLNLGLVQMLKTISQVSEMDPSKKTNSSLCKQNLEQPQVANGRIQSLGATPEKLLISRSKLKQAIPALELEWSALLQMVGQLWRQTAELGCWEPDPTLLEPSGN</sequence>
<dbReference type="PANTHER" id="PTHR47219:SF18">
    <property type="entry name" value="TBC1 DOMAIN FAMILY MEMBER 1 ISOFORM X1"/>
    <property type="match status" value="1"/>
</dbReference>
<accession>A0A212CDL6</accession>
<dbReference type="SUPFAM" id="SSF47923">
    <property type="entry name" value="Ypt/Rab-GAP domain of gyp1p"/>
    <property type="match status" value="2"/>
</dbReference>
<dbReference type="InterPro" id="IPR050302">
    <property type="entry name" value="Rab_GAP_TBC_domain"/>
</dbReference>
<evidence type="ECO:0000313" key="3">
    <source>
        <dbReference type="Proteomes" id="UP000242450"/>
    </source>
</evidence>